<sequence length="33" mass="3481">MNRNWSRGRLGFLAIGVICVVVGLVLIIPSLGG</sequence>
<feature type="transmembrane region" description="Helical" evidence="1">
    <location>
        <begin position="12"/>
        <end position="32"/>
    </location>
</feature>
<name>A0ABU1I2P6_9MICO</name>
<gene>
    <name evidence="2" type="ORF">QE367_002364</name>
</gene>
<organism evidence="2 3">
    <name type="scientific">Microbacterium paludicola</name>
    <dbReference type="NCBI Taxonomy" id="300019"/>
    <lineage>
        <taxon>Bacteria</taxon>
        <taxon>Bacillati</taxon>
        <taxon>Actinomycetota</taxon>
        <taxon>Actinomycetes</taxon>
        <taxon>Micrococcales</taxon>
        <taxon>Microbacteriaceae</taxon>
        <taxon>Microbacterium</taxon>
    </lineage>
</organism>
<keyword evidence="1" id="KW-0812">Transmembrane</keyword>
<dbReference type="Proteomes" id="UP001260188">
    <property type="component" value="Unassembled WGS sequence"/>
</dbReference>
<evidence type="ECO:0000256" key="1">
    <source>
        <dbReference type="SAM" id="Phobius"/>
    </source>
</evidence>
<dbReference type="EMBL" id="JAVIZA010000001">
    <property type="protein sequence ID" value="MDR6168160.1"/>
    <property type="molecule type" value="Genomic_DNA"/>
</dbReference>
<protein>
    <submittedName>
        <fullName evidence="2">Membrane protein</fullName>
    </submittedName>
</protein>
<proteinExistence type="predicted"/>
<accession>A0ABU1I2P6</accession>
<evidence type="ECO:0000313" key="3">
    <source>
        <dbReference type="Proteomes" id="UP001260188"/>
    </source>
</evidence>
<keyword evidence="1" id="KW-0472">Membrane</keyword>
<keyword evidence="3" id="KW-1185">Reference proteome</keyword>
<keyword evidence="1" id="KW-1133">Transmembrane helix</keyword>
<evidence type="ECO:0000313" key="2">
    <source>
        <dbReference type="EMBL" id="MDR6168160.1"/>
    </source>
</evidence>
<comment type="caution">
    <text evidence="2">The sequence shown here is derived from an EMBL/GenBank/DDBJ whole genome shotgun (WGS) entry which is preliminary data.</text>
</comment>
<reference evidence="2 3" key="1">
    <citation type="submission" date="2023-08" db="EMBL/GenBank/DDBJ databases">
        <title>Functional and genomic diversity of the sorghum phyllosphere microbiome.</title>
        <authorList>
            <person name="Shade A."/>
        </authorList>
    </citation>
    <scope>NUCLEOTIDE SEQUENCE [LARGE SCALE GENOMIC DNA]</scope>
    <source>
        <strain evidence="2 3">SORGH_AS_0919</strain>
    </source>
</reference>